<gene>
    <name evidence="2" type="ORF">Q4T40_06255</name>
</gene>
<accession>A0ABU3NVI8</accession>
<feature type="region of interest" description="Disordered" evidence="1">
    <location>
        <begin position="13"/>
        <end position="33"/>
    </location>
</feature>
<dbReference type="EMBL" id="JAUOZS010000001">
    <property type="protein sequence ID" value="MDT8900839.1"/>
    <property type="molecule type" value="Genomic_DNA"/>
</dbReference>
<evidence type="ECO:0000256" key="1">
    <source>
        <dbReference type="SAM" id="MobiDB-lite"/>
    </source>
</evidence>
<feature type="compositionally biased region" description="Basic and acidic residues" evidence="1">
    <location>
        <begin position="13"/>
        <end position="23"/>
    </location>
</feature>
<feature type="compositionally biased region" description="Basic and acidic residues" evidence="1">
    <location>
        <begin position="93"/>
        <end position="124"/>
    </location>
</feature>
<name>A0ABU3NVI8_9FIRM</name>
<reference evidence="2 3" key="1">
    <citation type="submission" date="2023-07" db="EMBL/GenBank/DDBJ databases">
        <title>The novel representative of Negativicutes class, Anaeroselena agilis gen. nov. sp. nov.</title>
        <authorList>
            <person name="Prokofeva M.I."/>
            <person name="Elcheninov A.G."/>
            <person name="Klyukina A."/>
            <person name="Kublanov I.V."/>
            <person name="Frolov E.N."/>
            <person name="Podosokorskaya O.A."/>
        </authorList>
    </citation>
    <scope>NUCLEOTIDE SEQUENCE [LARGE SCALE GENOMIC DNA]</scope>
    <source>
        <strain evidence="2 3">4137-cl</strain>
    </source>
</reference>
<protein>
    <submittedName>
        <fullName evidence="2">Uncharacterized protein</fullName>
    </submittedName>
</protein>
<dbReference type="RefSeq" id="WP_413779372.1">
    <property type="nucleotide sequence ID" value="NZ_JAUOZS010000001.1"/>
</dbReference>
<keyword evidence="3" id="KW-1185">Reference proteome</keyword>
<organism evidence="2 3">
    <name type="scientific">Anaeroselena agilis</name>
    <dbReference type="NCBI Taxonomy" id="3063788"/>
    <lineage>
        <taxon>Bacteria</taxon>
        <taxon>Bacillati</taxon>
        <taxon>Bacillota</taxon>
        <taxon>Negativicutes</taxon>
        <taxon>Acetonemataceae</taxon>
        <taxon>Anaeroselena</taxon>
    </lineage>
</organism>
<dbReference type="Proteomes" id="UP001254848">
    <property type="component" value="Unassembled WGS sequence"/>
</dbReference>
<feature type="region of interest" description="Disordered" evidence="1">
    <location>
        <begin position="81"/>
        <end position="124"/>
    </location>
</feature>
<evidence type="ECO:0000313" key="3">
    <source>
        <dbReference type="Proteomes" id="UP001254848"/>
    </source>
</evidence>
<sequence>MDEEDIEWELSKMEEAERRREAPPEPLRTVYRPADPGLKARILHQFGQPYDESAIPKGQEFYLNGWDNGDEDDTLMEKNRWEESAPLRNGAMGREESDPWSKAWKLDWGEEGRPAEKARTMEWRWGQDDAGLSSRGGMLLRTGQASLRAQSE</sequence>
<proteinExistence type="predicted"/>
<comment type="caution">
    <text evidence="2">The sequence shown here is derived from an EMBL/GenBank/DDBJ whole genome shotgun (WGS) entry which is preliminary data.</text>
</comment>
<evidence type="ECO:0000313" key="2">
    <source>
        <dbReference type="EMBL" id="MDT8900839.1"/>
    </source>
</evidence>